<dbReference type="PANTHER" id="PTHR46363">
    <property type="entry name" value="DEOXYRIBONUCLEASE TATDN2-RELATED"/>
    <property type="match status" value="1"/>
</dbReference>
<dbReference type="Gene3D" id="3.20.20.140">
    <property type="entry name" value="Metal-dependent hydrolases"/>
    <property type="match status" value="1"/>
</dbReference>
<evidence type="ECO:0000313" key="2">
    <source>
        <dbReference type="EMBL" id="CAF3778692.1"/>
    </source>
</evidence>
<dbReference type="Pfam" id="PF01026">
    <property type="entry name" value="TatD_DNase"/>
    <property type="match status" value="1"/>
</dbReference>
<dbReference type="Proteomes" id="UP000663842">
    <property type="component" value="Unassembled WGS sequence"/>
</dbReference>
<dbReference type="AlphaFoldDB" id="A0A819A5U0"/>
<comment type="caution">
    <text evidence="2">The sequence shown here is derived from an EMBL/GenBank/DDBJ whole genome shotgun (WGS) entry which is preliminary data.</text>
</comment>
<sequence length="301" mass="35116">MLRQNYKLKNWCKYSGYLMHEIVYGCCGIHPMFSHQYNLAMELHLRTALSNKHIIGLGEIGIDLRSPGHPSLRLQQEVFLNQLQLAKELNLPVMIISRNSFTETIDALLQVLNFEYYIIWRNFEYGTVELDLLNSKFSNIYFGCSPYHITNRELQQVIQQVDIKRIIPESAAPHLQIPECPNIWESHPLFVGRVYQLIAELFDIPLREASNQLLKNFETFHIIDSFRPDDKSNSFPRLRSDMYIASCTAKCFSLAMIQQKPKPYIHDDTMFIKAMVDFGDMSKTPMHIQQLLIKKEGEQKV</sequence>
<name>A0A819A5U0_9BILA</name>
<dbReference type="SUPFAM" id="SSF51556">
    <property type="entry name" value="Metallo-dependent hydrolases"/>
    <property type="match status" value="1"/>
</dbReference>
<protein>
    <submittedName>
        <fullName evidence="2">Uncharacterized protein</fullName>
    </submittedName>
</protein>
<organism evidence="2 3">
    <name type="scientific">Rotaria magnacalcarata</name>
    <dbReference type="NCBI Taxonomy" id="392030"/>
    <lineage>
        <taxon>Eukaryota</taxon>
        <taxon>Metazoa</taxon>
        <taxon>Spiralia</taxon>
        <taxon>Gnathifera</taxon>
        <taxon>Rotifera</taxon>
        <taxon>Eurotatoria</taxon>
        <taxon>Bdelloidea</taxon>
        <taxon>Philodinida</taxon>
        <taxon>Philodinidae</taxon>
        <taxon>Rotaria</taxon>
    </lineage>
</organism>
<dbReference type="InterPro" id="IPR032466">
    <property type="entry name" value="Metal_Hydrolase"/>
</dbReference>
<evidence type="ECO:0000313" key="3">
    <source>
        <dbReference type="Proteomes" id="UP000663842"/>
    </source>
</evidence>
<accession>A0A819A5U0</accession>
<dbReference type="GO" id="GO:0016788">
    <property type="term" value="F:hydrolase activity, acting on ester bonds"/>
    <property type="evidence" value="ECO:0007669"/>
    <property type="project" value="InterPro"/>
</dbReference>
<dbReference type="InterPro" id="IPR001130">
    <property type="entry name" value="TatD-like"/>
</dbReference>
<comment type="similarity">
    <text evidence="1">Belongs to the metallo-dependent hydrolases superfamily. TatD-type hydrolase family.</text>
</comment>
<proteinExistence type="inferred from homology"/>
<reference evidence="2" key="1">
    <citation type="submission" date="2021-02" db="EMBL/GenBank/DDBJ databases">
        <authorList>
            <person name="Nowell W R."/>
        </authorList>
    </citation>
    <scope>NUCLEOTIDE SEQUENCE</scope>
</reference>
<dbReference type="PANTHER" id="PTHR46363:SF1">
    <property type="entry name" value="DEOXYRIBONUCLEASE TATDN2-RELATED"/>
    <property type="match status" value="1"/>
</dbReference>
<evidence type="ECO:0000256" key="1">
    <source>
        <dbReference type="ARBA" id="ARBA00009275"/>
    </source>
</evidence>
<dbReference type="EMBL" id="CAJOBF010000234">
    <property type="protein sequence ID" value="CAF3778692.1"/>
    <property type="molecule type" value="Genomic_DNA"/>
</dbReference>
<gene>
    <name evidence="2" type="ORF">UXM345_LOCUS3564</name>
</gene>